<name>A0A8C6PEB3_NOTFU</name>
<feature type="region of interest" description="Disordered" evidence="10">
    <location>
        <begin position="271"/>
        <end position="327"/>
    </location>
</feature>
<dbReference type="Proteomes" id="UP000694548">
    <property type="component" value="Unassembled WGS sequence"/>
</dbReference>
<dbReference type="GO" id="GO:0000978">
    <property type="term" value="F:RNA polymerase II cis-regulatory region sequence-specific DNA binding"/>
    <property type="evidence" value="ECO:0007669"/>
    <property type="project" value="TreeGrafter"/>
</dbReference>
<feature type="compositionally biased region" description="Polar residues" evidence="10">
    <location>
        <begin position="438"/>
        <end position="471"/>
    </location>
</feature>
<dbReference type="InterPro" id="IPR019548">
    <property type="entry name" value="CTF/NFI_DNA-bd_N"/>
</dbReference>
<evidence type="ECO:0000256" key="8">
    <source>
        <dbReference type="ARBA" id="ARBA00023242"/>
    </source>
</evidence>
<keyword evidence="3 9" id="KW-0235">DNA replication</keyword>
<dbReference type="PROSITE" id="PS51080">
    <property type="entry name" value="CTF_NFI_2"/>
    <property type="match status" value="1"/>
</dbReference>
<dbReference type="PANTHER" id="PTHR11492:SF2">
    <property type="entry name" value="NUCLEAR FACTOR 1 C-TYPE"/>
    <property type="match status" value="1"/>
</dbReference>
<comment type="subunit">
    <text evidence="2 9">Binds DNA as a homodimer.</text>
</comment>
<protein>
    <recommendedName>
        <fullName evidence="9">Nuclear factor 1</fullName>
    </recommendedName>
</protein>
<feature type="region of interest" description="Disordered" evidence="10">
    <location>
        <begin position="418"/>
        <end position="495"/>
    </location>
</feature>
<keyword evidence="13" id="KW-1185">Reference proteome</keyword>
<dbReference type="Pfam" id="PF10524">
    <property type="entry name" value="NfI_DNAbd_pre-N"/>
    <property type="match status" value="1"/>
</dbReference>
<comment type="similarity">
    <text evidence="9">Belongs to the CTF/NF-I family.</text>
</comment>
<evidence type="ECO:0000256" key="1">
    <source>
        <dbReference type="ARBA" id="ARBA00004123"/>
    </source>
</evidence>
<feature type="compositionally biased region" description="Low complexity" evidence="10">
    <location>
        <begin position="271"/>
        <end position="282"/>
    </location>
</feature>
<dbReference type="SMART" id="SM00523">
    <property type="entry name" value="DWA"/>
    <property type="match status" value="1"/>
</dbReference>
<dbReference type="InterPro" id="IPR019739">
    <property type="entry name" value="CTF/NFI_DNA-bd_CS"/>
</dbReference>
<reference evidence="12" key="1">
    <citation type="submission" date="2025-08" db="UniProtKB">
        <authorList>
            <consortium name="Ensembl"/>
        </authorList>
    </citation>
    <scope>IDENTIFICATION</scope>
</reference>
<gene>
    <name evidence="12" type="primary">nfic</name>
</gene>
<dbReference type="GO" id="GO:0005634">
    <property type="term" value="C:nucleus"/>
    <property type="evidence" value="ECO:0007669"/>
    <property type="project" value="UniProtKB-SubCell"/>
</dbReference>
<dbReference type="GeneTree" id="ENSGT00950000182916"/>
<evidence type="ECO:0000256" key="5">
    <source>
        <dbReference type="ARBA" id="ARBA00023125"/>
    </source>
</evidence>
<comment type="function">
    <text evidence="9">Recognizes and binds the palindromic sequence 5'-TTGGCNNNNNGCCAA-3' present in viral and cellular promoters and in the origin of replication of adenovirus type 2. These proteins are individually capable of activating transcription and replication.</text>
</comment>
<keyword evidence="8 9" id="KW-0539">Nucleus</keyword>
<evidence type="ECO:0000256" key="7">
    <source>
        <dbReference type="ARBA" id="ARBA00023163"/>
    </source>
</evidence>
<dbReference type="GO" id="GO:0000981">
    <property type="term" value="F:DNA-binding transcription factor activity, RNA polymerase II-specific"/>
    <property type="evidence" value="ECO:0007669"/>
    <property type="project" value="TreeGrafter"/>
</dbReference>
<dbReference type="InterPro" id="IPR020604">
    <property type="entry name" value="CTF/NFI_DNA-bd-dom"/>
</dbReference>
<keyword evidence="7 9" id="KW-0804">Transcription</keyword>
<dbReference type="GO" id="GO:0045893">
    <property type="term" value="P:positive regulation of DNA-templated transcription"/>
    <property type="evidence" value="ECO:0007669"/>
    <property type="project" value="UniProtKB-ARBA"/>
</dbReference>
<dbReference type="Pfam" id="PF03165">
    <property type="entry name" value="MH1"/>
    <property type="match status" value="1"/>
</dbReference>
<evidence type="ECO:0000256" key="9">
    <source>
        <dbReference type="RuleBase" id="RU000690"/>
    </source>
</evidence>
<reference evidence="12" key="2">
    <citation type="submission" date="2025-09" db="UniProtKB">
        <authorList>
            <consortium name="Ensembl"/>
        </authorList>
    </citation>
    <scope>IDENTIFICATION</scope>
</reference>
<proteinExistence type="inferred from homology"/>
<evidence type="ECO:0000313" key="13">
    <source>
        <dbReference type="Proteomes" id="UP000694548"/>
    </source>
</evidence>
<dbReference type="InterPro" id="IPR000647">
    <property type="entry name" value="CTF/NFI"/>
</dbReference>
<comment type="subcellular location">
    <subcellularLocation>
        <location evidence="1 9">Nucleus</location>
    </subcellularLocation>
</comment>
<evidence type="ECO:0000256" key="4">
    <source>
        <dbReference type="ARBA" id="ARBA00023015"/>
    </source>
</evidence>
<dbReference type="Pfam" id="PF00859">
    <property type="entry name" value="CTF_NFI"/>
    <property type="match status" value="1"/>
</dbReference>
<evidence type="ECO:0000256" key="3">
    <source>
        <dbReference type="ARBA" id="ARBA00022705"/>
    </source>
</evidence>
<sequence>EFSSPLSLHDEFHPFIEALLPQVRAFAYTWFNLQARKRKYFKKHEKRMTKEEERAVKDELLGEKAEVKQKWASRLLAKLRKDIRPECREDFVLSITGKKAACCVLSNPDQKGKMRRIDCLRQADKVWRLDLVMVILFKGIPLESTDGERLVKGGQCSNPVLCVQPRHISVSVKELDLYLAFYVQEKEAEQSSSPSHAGVMSDQDSSRTATIDGPEFQESFVASGVFSVAELIQVSRIPVVTGVVPGFSMGDLQGHLAYDLNQSVNQPVSLKRSLASTSSSGSKRLKSGSIEEDADSPEGEYYHSPSSPASSSRNWTDDLEGGLSPPVKKRLRTHTHTLSHTPLVIYIYYPHPSSLHFSSSSYFPHGAIRYPPHLAQDPLKDLVSLSCDPSNQSPSSLNGSTQVKMPGHYISAQMLAPHVPSLTSPPSSHLRPAVPTESKASTSSSEGGANSPTSPTYSAPGTPPASQSSFVGVTPRDPGGLYQAQVSKAHLTFPD</sequence>
<keyword evidence="4 9" id="KW-0805">Transcription regulation</keyword>
<keyword evidence="5 9" id="KW-0238">DNA-binding</keyword>
<evidence type="ECO:0000256" key="2">
    <source>
        <dbReference type="ARBA" id="ARBA00011432"/>
    </source>
</evidence>
<dbReference type="PROSITE" id="PS00349">
    <property type="entry name" value="CTF_NFI_1"/>
    <property type="match status" value="1"/>
</dbReference>
<dbReference type="PANTHER" id="PTHR11492">
    <property type="entry name" value="NUCLEAR FACTOR I"/>
    <property type="match status" value="1"/>
</dbReference>
<keyword evidence="6 9" id="KW-0010">Activator</keyword>
<dbReference type="AlphaFoldDB" id="A0A8C6PEB3"/>
<dbReference type="InterPro" id="IPR003619">
    <property type="entry name" value="MAD_homology1_Dwarfin-type"/>
</dbReference>
<evidence type="ECO:0000313" key="12">
    <source>
        <dbReference type="Ensembl" id="ENSNFUP00015042525.1"/>
    </source>
</evidence>
<evidence type="ECO:0000256" key="10">
    <source>
        <dbReference type="SAM" id="MobiDB-lite"/>
    </source>
</evidence>
<feature type="domain" description="CTF/NF-I" evidence="11">
    <location>
        <begin position="2"/>
        <end position="194"/>
    </location>
</feature>
<evidence type="ECO:0000256" key="6">
    <source>
        <dbReference type="ARBA" id="ARBA00023159"/>
    </source>
</evidence>
<accession>A0A8C6PEB3</accession>
<organism evidence="12 13">
    <name type="scientific">Nothobranchius furzeri</name>
    <name type="common">Turquoise killifish</name>
    <dbReference type="NCBI Taxonomy" id="105023"/>
    <lineage>
        <taxon>Eukaryota</taxon>
        <taxon>Metazoa</taxon>
        <taxon>Chordata</taxon>
        <taxon>Craniata</taxon>
        <taxon>Vertebrata</taxon>
        <taxon>Euteleostomi</taxon>
        <taxon>Actinopterygii</taxon>
        <taxon>Neopterygii</taxon>
        <taxon>Teleostei</taxon>
        <taxon>Neoteleostei</taxon>
        <taxon>Acanthomorphata</taxon>
        <taxon>Ovalentaria</taxon>
        <taxon>Atherinomorphae</taxon>
        <taxon>Cyprinodontiformes</taxon>
        <taxon>Nothobranchiidae</taxon>
        <taxon>Nothobranchius</taxon>
    </lineage>
</organism>
<evidence type="ECO:0000259" key="11">
    <source>
        <dbReference type="PROSITE" id="PS51080"/>
    </source>
</evidence>
<dbReference type="GO" id="GO:0006260">
    <property type="term" value="P:DNA replication"/>
    <property type="evidence" value="ECO:0007669"/>
    <property type="project" value="UniProtKB-KW"/>
</dbReference>
<dbReference type="Ensembl" id="ENSNFUT00015044392.1">
    <property type="protein sequence ID" value="ENSNFUP00015042525.1"/>
    <property type="gene ID" value="ENSNFUG00015020350.1"/>
</dbReference>